<evidence type="ECO:0000256" key="1">
    <source>
        <dbReference type="SAM" id="MobiDB-lite"/>
    </source>
</evidence>
<sequence length="254" mass="27871">MLEPNGKLTTPVDLINNFFVETFMAVRFEHETMGLGVITGDDDVNRYQLQRNDNYSVGGCSKQLVPSQNGLDVQSISYRGVEGGRYIMASQSVLEEIFTAEERAVLERNHMERAKKMAAGGQFQMRSLNDSTPNRGIEIGRTVAPMSVDTEGDSEAWTPSFTAAVGLLNLVTPSKEDLQEQLGGFETPNSNPQCSQRKPFDKGKGKVMENELGDNPSLQLTMGRSSVSATNKHEDDTEQTDDDSSDSSLYGGEL</sequence>
<feature type="region of interest" description="Disordered" evidence="1">
    <location>
        <begin position="181"/>
        <end position="254"/>
    </location>
</feature>
<feature type="compositionally biased region" description="Basic and acidic residues" evidence="1">
    <location>
        <begin position="198"/>
        <end position="209"/>
    </location>
</feature>
<name>A0A565BBQ7_9BRAS</name>
<keyword evidence="3" id="KW-1185">Reference proteome</keyword>
<feature type="compositionally biased region" description="Polar residues" evidence="1">
    <location>
        <begin position="216"/>
        <end position="230"/>
    </location>
</feature>
<evidence type="ECO:0000313" key="2">
    <source>
        <dbReference type="EMBL" id="VVA99062.1"/>
    </source>
</evidence>
<feature type="compositionally biased region" description="Polar residues" evidence="1">
    <location>
        <begin position="187"/>
        <end position="196"/>
    </location>
</feature>
<comment type="caution">
    <text evidence="2">The sequence shown here is derived from an EMBL/GenBank/DDBJ whole genome shotgun (WGS) entry which is preliminary data.</text>
</comment>
<protein>
    <submittedName>
        <fullName evidence="2">Uncharacterized protein</fullName>
    </submittedName>
</protein>
<dbReference type="EMBL" id="CABITT030000003">
    <property type="protein sequence ID" value="VVA99062.1"/>
    <property type="molecule type" value="Genomic_DNA"/>
</dbReference>
<reference evidence="2" key="1">
    <citation type="submission" date="2019-07" db="EMBL/GenBank/DDBJ databases">
        <authorList>
            <person name="Dittberner H."/>
        </authorList>
    </citation>
    <scope>NUCLEOTIDE SEQUENCE [LARGE SCALE GENOMIC DNA]</scope>
</reference>
<evidence type="ECO:0000313" key="3">
    <source>
        <dbReference type="Proteomes" id="UP000489600"/>
    </source>
</evidence>
<feature type="compositionally biased region" description="Acidic residues" evidence="1">
    <location>
        <begin position="236"/>
        <end position="245"/>
    </location>
</feature>
<gene>
    <name evidence="2" type="ORF">ANE_LOCUS9507</name>
</gene>
<dbReference type="Proteomes" id="UP000489600">
    <property type="component" value="Unassembled WGS sequence"/>
</dbReference>
<proteinExistence type="predicted"/>
<accession>A0A565BBQ7</accession>
<organism evidence="2 3">
    <name type="scientific">Arabis nemorensis</name>
    <dbReference type="NCBI Taxonomy" id="586526"/>
    <lineage>
        <taxon>Eukaryota</taxon>
        <taxon>Viridiplantae</taxon>
        <taxon>Streptophyta</taxon>
        <taxon>Embryophyta</taxon>
        <taxon>Tracheophyta</taxon>
        <taxon>Spermatophyta</taxon>
        <taxon>Magnoliopsida</taxon>
        <taxon>eudicotyledons</taxon>
        <taxon>Gunneridae</taxon>
        <taxon>Pentapetalae</taxon>
        <taxon>rosids</taxon>
        <taxon>malvids</taxon>
        <taxon>Brassicales</taxon>
        <taxon>Brassicaceae</taxon>
        <taxon>Arabideae</taxon>
        <taxon>Arabis</taxon>
    </lineage>
</organism>
<dbReference type="AlphaFoldDB" id="A0A565BBQ7"/>